<keyword evidence="2" id="KW-0732">Signal</keyword>
<dbReference type="AlphaFoldDB" id="A0A8J4CTV2"/>
<feature type="region of interest" description="Disordered" evidence="1">
    <location>
        <begin position="85"/>
        <end position="118"/>
    </location>
</feature>
<evidence type="ECO:0000313" key="4">
    <source>
        <dbReference type="Proteomes" id="UP000747110"/>
    </source>
</evidence>
<gene>
    <name evidence="3" type="ORF">Vretifemale_16467</name>
</gene>
<comment type="caution">
    <text evidence="3">The sequence shown here is derived from an EMBL/GenBank/DDBJ whole genome shotgun (WGS) entry which is preliminary data.</text>
</comment>
<evidence type="ECO:0000256" key="2">
    <source>
        <dbReference type="SAM" id="SignalP"/>
    </source>
</evidence>
<accession>A0A8J4CTV2</accession>
<evidence type="ECO:0008006" key="5">
    <source>
        <dbReference type="Google" id="ProtNLM"/>
    </source>
</evidence>
<dbReference type="EMBL" id="BNCP01000045">
    <property type="protein sequence ID" value="GIL88495.1"/>
    <property type="molecule type" value="Genomic_DNA"/>
</dbReference>
<protein>
    <recommendedName>
        <fullName evidence="5">Secreted protein</fullName>
    </recommendedName>
</protein>
<reference evidence="3" key="1">
    <citation type="journal article" date="2021" name="Proc. Natl. Acad. Sci. U.S.A.">
        <title>Three genomes in the algal genus Volvox reveal the fate of a haploid sex-determining region after a transition to homothallism.</title>
        <authorList>
            <person name="Yamamoto K."/>
            <person name="Hamaji T."/>
            <person name="Kawai-Toyooka H."/>
            <person name="Matsuzaki R."/>
            <person name="Takahashi F."/>
            <person name="Nishimura Y."/>
            <person name="Kawachi M."/>
            <person name="Noguchi H."/>
            <person name="Minakuchi Y."/>
            <person name="Umen J.G."/>
            <person name="Toyoda A."/>
            <person name="Nozaki H."/>
        </authorList>
    </citation>
    <scope>NUCLEOTIDE SEQUENCE</scope>
    <source>
        <strain evidence="3">NIES-3786</strain>
    </source>
</reference>
<keyword evidence="4" id="KW-1185">Reference proteome</keyword>
<dbReference type="Proteomes" id="UP000747110">
    <property type="component" value="Unassembled WGS sequence"/>
</dbReference>
<organism evidence="3 4">
    <name type="scientific">Volvox reticuliferus</name>
    <dbReference type="NCBI Taxonomy" id="1737510"/>
    <lineage>
        <taxon>Eukaryota</taxon>
        <taxon>Viridiplantae</taxon>
        <taxon>Chlorophyta</taxon>
        <taxon>core chlorophytes</taxon>
        <taxon>Chlorophyceae</taxon>
        <taxon>CS clade</taxon>
        <taxon>Chlamydomonadales</taxon>
        <taxon>Volvocaceae</taxon>
        <taxon>Volvox</taxon>
    </lineage>
</organism>
<feature type="non-terminal residue" evidence="3">
    <location>
        <position position="118"/>
    </location>
</feature>
<evidence type="ECO:0000256" key="1">
    <source>
        <dbReference type="SAM" id="MobiDB-lite"/>
    </source>
</evidence>
<feature type="signal peptide" evidence="2">
    <location>
        <begin position="1"/>
        <end position="17"/>
    </location>
</feature>
<name>A0A8J4CTV2_9CHLO</name>
<proteinExistence type="predicted"/>
<evidence type="ECO:0000313" key="3">
    <source>
        <dbReference type="EMBL" id="GIL88495.1"/>
    </source>
</evidence>
<sequence length="118" mass="13170">MCVIFIFLNILMRICDATLSISPGKAFAGCTYRTGPEPTGEQDRNHAIITPLMRYPTRIKHHMVERNSRRRKATWFCNHLDGGGYVHDPAAGGAAAPAEERSAARRHQTRQHTGERAA</sequence>
<feature type="chain" id="PRO_5035230601" description="Secreted protein" evidence="2">
    <location>
        <begin position="18"/>
        <end position="118"/>
    </location>
</feature>